<protein>
    <recommendedName>
        <fullName evidence="2">UPF0173 metal-dependent hydrolase AVDCRST_MAG78-1652</fullName>
    </recommendedName>
</protein>
<dbReference type="EMBL" id="CADCVB010000111">
    <property type="protein sequence ID" value="CAA9430496.1"/>
    <property type="molecule type" value="Genomic_DNA"/>
</dbReference>
<dbReference type="SUPFAM" id="SSF56281">
    <property type="entry name" value="Metallo-hydrolase/oxidoreductase"/>
    <property type="match status" value="1"/>
</dbReference>
<evidence type="ECO:0000313" key="4">
    <source>
        <dbReference type="EMBL" id="CAA9430496.1"/>
    </source>
</evidence>
<evidence type="ECO:0000256" key="1">
    <source>
        <dbReference type="ARBA" id="ARBA00022801"/>
    </source>
</evidence>
<dbReference type="SMART" id="SM00849">
    <property type="entry name" value="Lactamase_B"/>
    <property type="match status" value="1"/>
</dbReference>
<keyword evidence="1 2" id="KW-0378">Hydrolase</keyword>
<dbReference type="HAMAP" id="MF_00457">
    <property type="entry name" value="UPF0173"/>
    <property type="match status" value="1"/>
</dbReference>
<dbReference type="InterPro" id="IPR022877">
    <property type="entry name" value="UPF0173"/>
</dbReference>
<dbReference type="InterPro" id="IPR036866">
    <property type="entry name" value="RibonucZ/Hydroxyglut_hydro"/>
</dbReference>
<dbReference type="AlphaFoldDB" id="A0A6J4Q7I9"/>
<evidence type="ECO:0000256" key="2">
    <source>
        <dbReference type="HAMAP-Rule" id="MF_00457"/>
    </source>
</evidence>
<proteinExistence type="inferred from homology"/>
<evidence type="ECO:0000259" key="3">
    <source>
        <dbReference type="SMART" id="SM00849"/>
    </source>
</evidence>
<dbReference type="InterPro" id="IPR050114">
    <property type="entry name" value="UPF0173_UPF0282_UlaG_hydrolase"/>
</dbReference>
<dbReference type="Gene3D" id="3.60.15.10">
    <property type="entry name" value="Ribonuclease Z/Hydroxyacylglutathione hydrolase-like"/>
    <property type="match status" value="1"/>
</dbReference>
<dbReference type="GO" id="GO:0016787">
    <property type="term" value="F:hydrolase activity"/>
    <property type="evidence" value="ECO:0007669"/>
    <property type="project" value="UniProtKB-UniRule"/>
</dbReference>
<organism evidence="4">
    <name type="scientific">uncultured Rubrobacteraceae bacterium</name>
    <dbReference type="NCBI Taxonomy" id="349277"/>
    <lineage>
        <taxon>Bacteria</taxon>
        <taxon>Bacillati</taxon>
        <taxon>Actinomycetota</taxon>
        <taxon>Rubrobacteria</taxon>
        <taxon>Rubrobacterales</taxon>
        <taxon>Rubrobacteraceae</taxon>
        <taxon>environmental samples</taxon>
    </lineage>
</organism>
<reference evidence="4" key="1">
    <citation type="submission" date="2020-02" db="EMBL/GenBank/DDBJ databases">
        <authorList>
            <person name="Meier V. D."/>
        </authorList>
    </citation>
    <scope>NUCLEOTIDE SEQUENCE</scope>
    <source>
        <strain evidence="4">AVDCRST_MAG78</strain>
    </source>
</reference>
<dbReference type="PANTHER" id="PTHR43546">
    <property type="entry name" value="UPF0173 METAL-DEPENDENT HYDROLASE MJ1163-RELATED"/>
    <property type="match status" value="1"/>
</dbReference>
<dbReference type="Pfam" id="PF12706">
    <property type="entry name" value="Lactamase_B_2"/>
    <property type="match status" value="1"/>
</dbReference>
<gene>
    <name evidence="4" type="ORF">AVDCRST_MAG78-1652</name>
</gene>
<dbReference type="InterPro" id="IPR001279">
    <property type="entry name" value="Metallo-B-lactamas"/>
</dbReference>
<name>A0A6J4Q7I9_9ACTN</name>
<feature type="domain" description="Metallo-beta-lactamase" evidence="3">
    <location>
        <begin position="14"/>
        <end position="203"/>
    </location>
</feature>
<dbReference type="NCBIfam" id="NF001911">
    <property type="entry name" value="PRK00685.1"/>
    <property type="match status" value="1"/>
</dbReference>
<accession>A0A6J4Q7I9</accession>
<sequence length="244" mass="26188">MDEMLGGTRITYLGHSTFRFVTAGGEQIIIDPWLADNPQTPEDLKQVGGLDTILVTHGHFDHFDDVIPLAQQTGATVVANFEISTYLMGKGIENVMPMQKGGTAQVGGIQVSVVDALHASSIAEEDGTIVYGGEPCGYIVEFESGFKLYHAGDTGIFGDMRLIGELYRPDLAILPIGNQVLMSPFEAAHAARLLGVRHVVPMHYGTSPFPVPLPGTPEELREHLSNIAPDTIVHVMAPGDDLAS</sequence>
<dbReference type="PANTHER" id="PTHR43546:SF3">
    <property type="entry name" value="UPF0173 METAL-DEPENDENT HYDROLASE MJ1163"/>
    <property type="match status" value="1"/>
</dbReference>
<comment type="similarity">
    <text evidence="2">Belongs to the UPF0173 family.</text>
</comment>